<dbReference type="Proteomes" id="UP000655094">
    <property type="component" value="Unassembled WGS sequence"/>
</dbReference>
<dbReference type="SUPFAM" id="SSF55424">
    <property type="entry name" value="FAD/NAD-linked reductases, dimerisation (C-terminal) domain"/>
    <property type="match status" value="1"/>
</dbReference>
<evidence type="ECO:0000313" key="12">
    <source>
        <dbReference type="Proteomes" id="UP000655094"/>
    </source>
</evidence>
<feature type="domain" description="FAD/NAD(P)-binding" evidence="10">
    <location>
        <begin position="6"/>
        <end position="199"/>
    </location>
</feature>
<feature type="domain" description="Pyridine nucleotide-disulphide oxidoreductase dimerisation" evidence="9">
    <location>
        <begin position="242"/>
        <end position="326"/>
    </location>
</feature>
<dbReference type="FunFam" id="3.30.390.30:FF:000001">
    <property type="entry name" value="Dihydrolipoyl dehydrogenase"/>
    <property type="match status" value="1"/>
</dbReference>
<dbReference type="InterPro" id="IPR050151">
    <property type="entry name" value="Class-I_Pyr_Nuc-Dis_Oxidored"/>
</dbReference>
<dbReference type="InterPro" id="IPR036188">
    <property type="entry name" value="FAD/NAD-bd_sf"/>
</dbReference>
<evidence type="ECO:0000256" key="2">
    <source>
        <dbReference type="ARBA" id="ARBA00007532"/>
    </source>
</evidence>
<dbReference type="Pfam" id="PF02852">
    <property type="entry name" value="Pyr_redox_dim"/>
    <property type="match status" value="1"/>
</dbReference>
<sequence length="337" mass="35803">MPEGRRDYRADHVIPATGARPRALPGIAPDGEHIWTYFEALRPKLLPKSLLIIGSGAIGVEFASLYNDLGCKVTLVELASQILPVEDAEVSAAVRKSFEKRGIQIHTQTLVTQVQLTDIGVRCTLNNTGGEYSQDVERVLLAVGVQPNIEDLGLEALGVELDRGFIKTDAACRTNVFGLYAIGDVAGPPCPAHKASHEGVICVETLAGVEGAHPLDRDYVPVALMPGPGCQSGPDGIDGPAGRPVRIGKFSYQSNGKALASGETEGFVKTIFDAETGELLGAHMVGAQVTEQIQGFGIARHLEATDESLLSMIFAHPTLSEAMHESILAACDQPLHQ</sequence>
<keyword evidence="6" id="KW-0560">Oxidoreductase</keyword>
<dbReference type="GO" id="GO:0006103">
    <property type="term" value="P:2-oxoglutarate metabolic process"/>
    <property type="evidence" value="ECO:0007669"/>
    <property type="project" value="TreeGrafter"/>
</dbReference>
<dbReference type="Gene3D" id="3.50.50.60">
    <property type="entry name" value="FAD/NAD(P)-binding domain"/>
    <property type="match status" value="2"/>
</dbReference>
<dbReference type="GO" id="GO:0004148">
    <property type="term" value="F:dihydrolipoyl dehydrogenase (NADH) activity"/>
    <property type="evidence" value="ECO:0007669"/>
    <property type="project" value="TreeGrafter"/>
</dbReference>
<keyword evidence="7" id="KW-0520">NAD</keyword>
<evidence type="ECO:0000256" key="6">
    <source>
        <dbReference type="ARBA" id="ARBA00023002"/>
    </source>
</evidence>
<dbReference type="InterPro" id="IPR023753">
    <property type="entry name" value="FAD/NAD-binding_dom"/>
</dbReference>
<dbReference type="PANTHER" id="PTHR22912">
    <property type="entry name" value="DISULFIDE OXIDOREDUCTASE"/>
    <property type="match status" value="1"/>
</dbReference>
<dbReference type="GO" id="GO:0050660">
    <property type="term" value="F:flavin adenine dinucleotide binding"/>
    <property type="evidence" value="ECO:0007669"/>
    <property type="project" value="UniProtKB-ARBA"/>
</dbReference>
<evidence type="ECO:0000256" key="1">
    <source>
        <dbReference type="ARBA" id="ARBA00001974"/>
    </source>
</evidence>
<dbReference type="InterPro" id="IPR004099">
    <property type="entry name" value="Pyr_nucl-diS_OxRdtase_dimer"/>
</dbReference>
<accession>A0A919HSE7</accession>
<comment type="caution">
    <text evidence="11">The sequence shown here is derived from an EMBL/GenBank/DDBJ whole genome shotgun (WGS) entry which is preliminary data.</text>
</comment>
<keyword evidence="4" id="KW-0285">Flavoprotein</keyword>
<gene>
    <name evidence="11" type="ORF">KPZU09_37270</name>
</gene>
<dbReference type="GO" id="GO:0006979">
    <property type="term" value="P:response to oxidative stress"/>
    <property type="evidence" value="ECO:0007669"/>
    <property type="project" value="UniProtKB-ARBA"/>
</dbReference>
<comment type="similarity">
    <text evidence="2">Belongs to the class-I pyridine nucleotide-disulfide oxidoreductase family.</text>
</comment>
<evidence type="ECO:0000256" key="4">
    <source>
        <dbReference type="ARBA" id="ARBA00022630"/>
    </source>
</evidence>
<dbReference type="InterPro" id="IPR016156">
    <property type="entry name" value="FAD/NAD-linked_Rdtase_dimer_sf"/>
</dbReference>
<dbReference type="SUPFAM" id="SSF51905">
    <property type="entry name" value="FAD/NAD(P)-binding domain"/>
    <property type="match status" value="1"/>
</dbReference>
<evidence type="ECO:0000256" key="3">
    <source>
        <dbReference type="ARBA" id="ARBA00016961"/>
    </source>
</evidence>
<evidence type="ECO:0000256" key="8">
    <source>
        <dbReference type="ARBA" id="ARBA00031281"/>
    </source>
</evidence>
<dbReference type="PRINTS" id="PR00368">
    <property type="entry name" value="FADPNR"/>
</dbReference>
<evidence type="ECO:0000259" key="10">
    <source>
        <dbReference type="Pfam" id="PF07992"/>
    </source>
</evidence>
<comment type="cofactor">
    <cofactor evidence="1">
        <name>FAD</name>
        <dbReference type="ChEBI" id="CHEBI:57692"/>
    </cofactor>
</comment>
<dbReference type="AlphaFoldDB" id="A0A919HSE7"/>
<dbReference type="Gene3D" id="3.30.390.30">
    <property type="match status" value="1"/>
</dbReference>
<dbReference type="EMBL" id="BNFF01000001">
    <property type="protein sequence ID" value="GHK53991.1"/>
    <property type="molecule type" value="Genomic_DNA"/>
</dbReference>
<proteinExistence type="inferred from homology"/>
<dbReference type="PRINTS" id="PR00411">
    <property type="entry name" value="PNDRDTASEI"/>
</dbReference>
<evidence type="ECO:0000256" key="7">
    <source>
        <dbReference type="ARBA" id="ARBA00023027"/>
    </source>
</evidence>
<evidence type="ECO:0000256" key="5">
    <source>
        <dbReference type="ARBA" id="ARBA00022827"/>
    </source>
</evidence>
<protein>
    <recommendedName>
        <fullName evidence="3">Dihydrolipoyl dehydrogenase</fullName>
    </recommendedName>
    <alternativeName>
        <fullName evidence="8">Dihydrolipoamide dehydrogenase</fullName>
    </alternativeName>
</protein>
<keyword evidence="5" id="KW-0274">FAD</keyword>
<evidence type="ECO:0000259" key="9">
    <source>
        <dbReference type="Pfam" id="PF02852"/>
    </source>
</evidence>
<organism evidence="11 12">
    <name type="scientific">Klebsiella pneumoniae</name>
    <dbReference type="NCBI Taxonomy" id="573"/>
    <lineage>
        <taxon>Bacteria</taxon>
        <taxon>Pseudomonadati</taxon>
        <taxon>Pseudomonadota</taxon>
        <taxon>Gammaproteobacteria</taxon>
        <taxon>Enterobacterales</taxon>
        <taxon>Enterobacteriaceae</taxon>
        <taxon>Klebsiella/Raoultella group</taxon>
        <taxon>Klebsiella</taxon>
        <taxon>Klebsiella pneumoniae complex</taxon>
    </lineage>
</organism>
<dbReference type="Pfam" id="PF07992">
    <property type="entry name" value="Pyr_redox_2"/>
    <property type="match status" value="1"/>
</dbReference>
<reference evidence="11" key="1">
    <citation type="submission" date="2020-10" db="EMBL/GenBank/DDBJ databases">
        <title>Genome Sequence of ESBL Producing Zambian Clinical Strains.</title>
        <authorList>
            <person name="Shawa M."/>
            <person name="Furuta Y."/>
            <person name="Simbotwe M."/>
            <person name="Mulenga E."/>
            <person name="Mubanga M."/>
            <person name="Mulenga G."/>
            <person name="Kaile C."/>
            <person name="Zorigt T."/>
            <person name="Hang'ombe B."/>
            <person name="Higashi H."/>
        </authorList>
    </citation>
    <scope>NUCLEOTIDE SEQUENCE</scope>
    <source>
        <strain evidence="11">Zam_UTH_09</strain>
    </source>
</reference>
<name>A0A919HSE7_KLEPN</name>
<dbReference type="PANTHER" id="PTHR22912:SF217">
    <property type="entry name" value="DIHYDROLIPOYL DEHYDROGENASE"/>
    <property type="match status" value="1"/>
</dbReference>
<evidence type="ECO:0000313" key="11">
    <source>
        <dbReference type="EMBL" id="GHK53991.1"/>
    </source>
</evidence>